<accession>A0A4V6QA08</accession>
<name>A0A4V6QA08_9BACT</name>
<protein>
    <submittedName>
        <fullName evidence="4">PhzF family phenazine biosynthesis protein</fullName>
    </submittedName>
</protein>
<dbReference type="InterPro" id="IPR003719">
    <property type="entry name" value="Phenazine_PhzF-like"/>
</dbReference>
<dbReference type="RefSeq" id="WP_133994588.1">
    <property type="nucleotide sequence ID" value="NZ_SODV01000001.1"/>
</dbReference>
<dbReference type="Pfam" id="PF02567">
    <property type="entry name" value="PhzC-PhzF"/>
    <property type="match status" value="1"/>
</dbReference>
<reference evidence="4 5" key="1">
    <citation type="submission" date="2019-03" db="EMBL/GenBank/DDBJ databases">
        <title>Genomic Encyclopedia of Type Strains, Phase IV (KMG-IV): sequencing the most valuable type-strain genomes for metagenomic binning, comparative biology and taxonomic classification.</title>
        <authorList>
            <person name="Goeker M."/>
        </authorList>
    </citation>
    <scope>NUCLEOTIDE SEQUENCE [LARGE SCALE GENOMIC DNA]</scope>
    <source>
        <strain evidence="4 5">DSM 100059</strain>
    </source>
</reference>
<evidence type="ECO:0000256" key="1">
    <source>
        <dbReference type="ARBA" id="ARBA00008270"/>
    </source>
</evidence>
<evidence type="ECO:0000256" key="2">
    <source>
        <dbReference type="ARBA" id="ARBA00023235"/>
    </source>
</evidence>
<dbReference type="PANTHER" id="PTHR13774:SF17">
    <property type="entry name" value="PHENAZINE BIOSYNTHESIS-LIKE DOMAIN-CONTAINING PROTEIN"/>
    <property type="match status" value="1"/>
</dbReference>
<dbReference type="PANTHER" id="PTHR13774">
    <property type="entry name" value="PHENAZINE BIOSYNTHESIS PROTEIN"/>
    <property type="match status" value="1"/>
</dbReference>
<dbReference type="SUPFAM" id="SSF54506">
    <property type="entry name" value="Diaminopimelate epimerase-like"/>
    <property type="match status" value="2"/>
</dbReference>
<evidence type="ECO:0000313" key="4">
    <source>
        <dbReference type="EMBL" id="TDX01953.1"/>
    </source>
</evidence>
<dbReference type="Proteomes" id="UP000294498">
    <property type="component" value="Unassembled WGS sequence"/>
</dbReference>
<dbReference type="GO" id="GO:0016853">
    <property type="term" value="F:isomerase activity"/>
    <property type="evidence" value="ECO:0007669"/>
    <property type="project" value="UniProtKB-KW"/>
</dbReference>
<dbReference type="PIRSF" id="PIRSF016184">
    <property type="entry name" value="PhzC_PhzF"/>
    <property type="match status" value="1"/>
</dbReference>
<evidence type="ECO:0000313" key="5">
    <source>
        <dbReference type="Proteomes" id="UP000294498"/>
    </source>
</evidence>
<dbReference type="Gene3D" id="3.10.310.10">
    <property type="entry name" value="Diaminopimelate Epimerase, Chain A, domain 1"/>
    <property type="match status" value="2"/>
</dbReference>
<comment type="similarity">
    <text evidence="1">Belongs to the PhzF family.</text>
</comment>
<comment type="caution">
    <text evidence="4">The sequence shown here is derived from an EMBL/GenBank/DDBJ whole genome shotgun (WGS) entry which is preliminary data.</text>
</comment>
<dbReference type="GO" id="GO:0005737">
    <property type="term" value="C:cytoplasm"/>
    <property type="evidence" value="ECO:0007669"/>
    <property type="project" value="TreeGrafter"/>
</dbReference>
<feature type="active site" evidence="3">
    <location>
        <position position="103"/>
    </location>
</feature>
<evidence type="ECO:0000256" key="3">
    <source>
        <dbReference type="PIRSR" id="PIRSR016184-1"/>
    </source>
</evidence>
<gene>
    <name evidence="4" type="ORF">EDB95_3000</name>
</gene>
<keyword evidence="5" id="KW-1185">Reference proteome</keyword>
<sequence>MHLFFLEKVAEFCVMNLSFFQVDAFTGVAGRGNPAGVYLLPEGPLPGLGGAAVAMDAAAGSAWGAAATGSALGAVAAPDATSAVPFSEDDYFQLLAVERRLPETGFVRPRPEGYALRWFTPKTELPLCGHGTLAAAHILWEQGHLGADEPARFYTASGLLTVRRLEDGWIEMDFPAFTLKPASLPASVLYPLEPREVWFAGDRYLAVLGSEAEVRGFEPDAGRLREHRVVITAAAAPANASAAAAPGAVGPAYDFVSRYFAAPVGVDEDPVTGSAHCALAPYWAKRLGKTSFLAYQASARGGFLKVRLDGDRVRIAGQAITVKP</sequence>
<dbReference type="AlphaFoldDB" id="A0A4V6QA08"/>
<dbReference type="EMBL" id="SODV01000001">
    <property type="protein sequence ID" value="TDX01953.1"/>
    <property type="molecule type" value="Genomic_DNA"/>
</dbReference>
<organism evidence="4 5">
    <name type="scientific">Dinghuibacter silviterrae</name>
    <dbReference type="NCBI Taxonomy" id="1539049"/>
    <lineage>
        <taxon>Bacteria</taxon>
        <taxon>Pseudomonadati</taxon>
        <taxon>Bacteroidota</taxon>
        <taxon>Chitinophagia</taxon>
        <taxon>Chitinophagales</taxon>
        <taxon>Chitinophagaceae</taxon>
        <taxon>Dinghuibacter</taxon>
    </lineage>
</organism>
<dbReference type="OrthoDB" id="9788221at2"/>
<keyword evidence="2" id="KW-0413">Isomerase</keyword>
<proteinExistence type="inferred from homology"/>